<dbReference type="SUPFAM" id="SSF46785">
    <property type="entry name" value="Winged helix' DNA-binding domain"/>
    <property type="match status" value="1"/>
</dbReference>
<dbReference type="Gene3D" id="3.40.190.290">
    <property type="match status" value="1"/>
</dbReference>
<dbReference type="InterPro" id="IPR036390">
    <property type="entry name" value="WH_DNA-bd_sf"/>
</dbReference>
<evidence type="ECO:0000256" key="4">
    <source>
        <dbReference type="ARBA" id="ARBA00023163"/>
    </source>
</evidence>
<dbReference type="PANTHER" id="PTHR30126:SF88">
    <property type="entry name" value="TRANSCRIPTIONAL REGULATOR-RELATED"/>
    <property type="match status" value="1"/>
</dbReference>
<keyword evidence="8" id="KW-1185">Reference proteome</keyword>
<dbReference type="HOGENOM" id="CLU_039613_35_2_6"/>
<dbReference type="Pfam" id="PF03466">
    <property type="entry name" value="LysR_substrate"/>
    <property type="match status" value="1"/>
</dbReference>
<dbReference type="SUPFAM" id="SSF53850">
    <property type="entry name" value="Periplasmic binding protein-like II"/>
    <property type="match status" value="1"/>
</dbReference>
<proteinExistence type="inferred from homology"/>
<evidence type="ECO:0000259" key="6">
    <source>
        <dbReference type="PROSITE" id="PS50931"/>
    </source>
</evidence>
<evidence type="ECO:0000313" key="8">
    <source>
        <dbReference type="Proteomes" id="UP000001036"/>
    </source>
</evidence>
<feature type="domain" description="HTH lysR-type" evidence="6">
    <location>
        <begin position="36"/>
        <end position="93"/>
    </location>
</feature>
<dbReference type="InterPro" id="IPR036388">
    <property type="entry name" value="WH-like_DNA-bd_sf"/>
</dbReference>
<keyword evidence="3" id="KW-0238">DNA-binding</keyword>
<dbReference type="GO" id="GO:0000976">
    <property type="term" value="F:transcription cis-regulatory region binding"/>
    <property type="evidence" value="ECO:0007669"/>
    <property type="project" value="TreeGrafter"/>
</dbReference>
<protein>
    <submittedName>
        <fullName evidence="7">Transcriptional regulator, LysR family</fullName>
    </submittedName>
</protein>
<dbReference type="Pfam" id="PF00126">
    <property type="entry name" value="HTH_1"/>
    <property type="match status" value="1"/>
</dbReference>
<reference evidence="7 8" key="1">
    <citation type="journal article" date="2008" name="J. Bacteriol.">
        <title>Insights into plant cell wall degradation from the genome sequence of the soil bacterium Cellvibrio japonicus.</title>
        <authorList>
            <person name="Deboy R.T."/>
            <person name="Mongodin E.F."/>
            <person name="Fouts D.E."/>
            <person name="Tailford L.E."/>
            <person name="Khouri H."/>
            <person name="Emerson J.B."/>
            <person name="Mohamoud Y."/>
            <person name="Watkins K."/>
            <person name="Henrissat B."/>
            <person name="Gilbert H.J."/>
            <person name="Nelson K.E."/>
        </authorList>
    </citation>
    <scope>NUCLEOTIDE SEQUENCE [LARGE SCALE GENOMIC DNA]</scope>
    <source>
        <strain evidence="7 8">Ueda107</strain>
    </source>
</reference>
<evidence type="ECO:0000256" key="5">
    <source>
        <dbReference type="SAM" id="Coils"/>
    </source>
</evidence>
<gene>
    <name evidence="7" type="ordered locus">CJA_2426</name>
</gene>
<dbReference type="InterPro" id="IPR005119">
    <property type="entry name" value="LysR_subst-bd"/>
</dbReference>
<sequence length="330" mass="36735">MINSDIWLDLIELLDGFVMSMEITPPAVIGISENKVTLEQWRALLAVIDAGGYARAAELLNKSQSSVSYAISQLESALSVKVFQLQGRKAVATPAGELLYRRAKQLLEQAERLEKSAGCLSVQVEPLIKIAADLIIPPARILQCLEVFSEHFPETRVEVFESVLSGTEDALLQRQVDLAIGGRVPPGFMGEKLVTVTMHGVSSADHPLQQLGRPINYEDMRQHRQIIVRDSGQYRRRSEGWQEADQRWTVSHIKTSLDAIRMGLGFAWLPDPYTHEDIAAGRLKYLPVEVGYVREVTTYLTFADRDFAGPATRHLAEVLKQELPKMCGAG</sequence>
<dbReference type="EMBL" id="CP000934">
    <property type="protein sequence ID" value="ACE83115.1"/>
    <property type="molecule type" value="Genomic_DNA"/>
</dbReference>
<dbReference type="InterPro" id="IPR000847">
    <property type="entry name" value="LysR_HTH_N"/>
</dbReference>
<dbReference type="KEGG" id="cja:CJA_2426"/>
<dbReference type="eggNOG" id="COG0583">
    <property type="taxonomic scope" value="Bacteria"/>
</dbReference>
<name>B3PKF9_CELJU</name>
<keyword evidence="2" id="KW-0805">Transcription regulation</keyword>
<evidence type="ECO:0000256" key="1">
    <source>
        <dbReference type="ARBA" id="ARBA00009437"/>
    </source>
</evidence>
<evidence type="ECO:0000256" key="2">
    <source>
        <dbReference type="ARBA" id="ARBA00023015"/>
    </source>
</evidence>
<dbReference type="PANTHER" id="PTHR30126">
    <property type="entry name" value="HTH-TYPE TRANSCRIPTIONAL REGULATOR"/>
    <property type="match status" value="1"/>
</dbReference>
<keyword evidence="5" id="KW-0175">Coiled coil</keyword>
<comment type="similarity">
    <text evidence="1">Belongs to the LysR transcriptional regulatory family.</text>
</comment>
<dbReference type="PROSITE" id="PS50931">
    <property type="entry name" value="HTH_LYSR"/>
    <property type="match status" value="1"/>
</dbReference>
<dbReference type="Gene3D" id="1.10.10.10">
    <property type="entry name" value="Winged helix-like DNA-binding domain superfamily/Winged helix DNA-binding domain"/>
    <property type="match status" value="1"/>
</dbReference>
<dbReference type="STRING" id="498211.CJA_2426"/>
<feature type="coiled-coil region" evidence="5">
    <location>
        <begin position="96"/>
        <end position="123"/>
    </location>
</feature>
<keyword evidence="4" id="KW-0804">Transcription</keyword>
<dbReference type="GO" id="GO:0003700">
    <property type="term" value="F:DNA-binding transcription factor activity"/>
    <property type="evidence" value="ECO:0007669"/>
    <property type="project" value="InterPro"/>
</dbReference>
<evidence type="ECO:0000313" key="7">
    <source>
        <dbReference type="EMBL" id="ACE83115.1"/>
    </source>
</evidence>
<dbReference type="Proteomes" id="UP000001036">
    <property type="component" value="Chromosome"/>
</dbReference>
<dbReference type="AlphaFoldDB" id="B3PKF9"/>
<accession>B3PKF9</accession>
<evidence type="ECO:0000256" key="3">
    <source>
        <dbReference type="ARBA" id="ARBA00023125"/>
    </source>
</evidence>
<organism evidence="7 8">
    <name type="scientific">Cellvibrio japonicus (strain Ueda107)</name>
    <name type="common">Pseudomonas fluorescens subsp. cellulosa</name>
    <dbReference type="NCBI Taxonomy" id="498211"/>
    <lineage>
        <taxon>Bacteria</taxon>
        <taxon>Pseudomonadati</taxon>
        <taxon>Pseudomonadota</taxon>
        <taxon>Gammaproteobacteria</taxon>
        <taxon>Cellvibrionales</taxon>
        <taxon>Cellvibrionaceae</taxon>
        <taxon>Cellvibrio</taxon>
    </lineage>
</organism>